<dbReference type="SUPFAM" id="SSF55469">
    <property type="entry name" value="FMN-dependent nitroreductase-like"/>
    <property type="match status" value="1"/>
</dbReference>
<sequence length="199" mass="23264">MSFFESMKNRYTTKVYDKSKQLDPKKVEELKNILHMSPSSINSQPWQFVFVQDQELKNKLAEASYFNDEKVRNCDTLVVFRRVNNIEAFEKDIQERLPERTNTYYQQFLKPLPDDQIKSWFDKQVYLSIGVLLGACAEMGIDSTPMEGIEVDKYDQALGNDEFATLVAVAIGERHEDDFNQLDRVPKVRKEFDKVVKSM</sequence>
<comment type="similarity">
    <text evidence="1">Belongs to the nitroreductase family.</text>
</comment>
<dbReference type="InterPro" id="IPR000415">
    <property type="entry name" value="Nitroreductase-like"/>
</dbReference>
<accession>A0AAE3XLN1</accession>
<gene>
    <name evidence="5" type="ORF">HNQ88_001754</name>
</gene>
<dbReference type="GO" id="GO:0004155">
    <property type="term" value="F:6,7-dihydropteridine reductase activity"/>
    <property type="evidence" value="ECO:0007669"/>
    <property type="project" value="UniProtKB-EC"/>
</dbReference>
<evidence type="ECO:0000256" key="1">
    <source>
        <dbReference type="ARBA" id="ARBA00007118"/>
    </source>
</evidence>
<evidence type="ECO:0000313" key="6">
    <source>
        <dbReference type="Proteomes" id="UP001185092"/>
    </source>
</evidence>
<reference evidence="5" key="1">
    <citation type="submission" date="2023-07" db="EMBL/GenBank/DDBJ databases">
        <title>Genomic Encyclopedia of Type Strains, Phase IV (KMG-IV): sequencing the most valuable type-strain genomes for metagenomic binning, comparative biology and taxonomic classification.</title>
        <authorList>
            <person name="Goeker M."/>
        </authorList>
    </citation>
    <scope>NUCLEOTIDE SEQUENCE</scope>
    <source>
        <strain evidence="5">DSM 26174</strain>
    </source>
</reference>
<name>A0AAE3XLN1_9BACT</name>
<dbReference type="RefSeq" id="WP_309938223.1">
    <property type="nucleotide sequence ID" value="NZ_AP025305.1"/>
</dbReference>
<dbReference type="CDD" id="cd02149">
    <property type="entry name" value="NfsB-like"/>
    <property type="match status" value="1"/>
</dbReference>
<dbReference type="InterPro" id="IPR033878">
    <property type="entry name" value="NfsB-like"/>
</dbReference>
<dbReference type="InterPro" id="IPR029479">
    <property type="entry name" value="Nitroreductase"/>
</dbReference>
<keyword evidence="2" id="KW-0521">NADP</keyword>
<proteinExistence type="inferred from homology"/>
<dbReference type="PANTHER" id="PTHR43673:SF10">
    <property type="entry name" value="NADH DEHYDROGENASE_NAD(P)H NITROREDUCTASE XCC3605-RELATED"/>
    <property type="match status" value="1"/>
</dbReference>
<dbReference type="EMBL" id="JAVDQD010000002">
    <property type="protein sequence ID" value="MDR6238717.1"/>
    <property type="molecule type" value="Genomic_DNA"/>
</dbReference>
<evidence type="ECO:0000259" key="4">
    <source>
        <dbReference type="Pfam" id="PF00881"/>
    </source>
</evidence>
<dbReference type="Pfam" id="PF00881">
    <property type="entry name" value="Nitroreductase"/>
    <property type="match status" value="1"/>
</dbReference>
<dbReference type="PANTHER" id="PTHR43673">
    <property type="entry name" value="NAD(P)H NITROREDUCTASE YDGI-RELATED"/>
    <property type="match status" value="1"/>
</dbReference>
<dbReference type="EC" id="1.-.-.-" evidence="5"/>
<feature type="domain" description="Nitroreductase" evidence="4">
    <location>
        <begin position="8"/>
        <end position="172"/>
    </location>
</feature>
<evidence type="ECO:0000256" key="3">
    <source>
        <dbReference type="ARBA" id="ARBA00023002"/>
    </source>
</evidence>
<evidence type="ECO:0000256" key="2">
    <source>
        <dbReference type="ARBA" id="ARBA00022857"/>
    </source>
</evidence>
<dbReference type="Gene3D" id="3.40.109.10">
    <property type="entry name" value="NADH Oxidase"/>
    <property type="match status" value="1"/>
</dbReference>
<organism evidence="5 6">
    <name type="scientific">Aureibacter tunicatorum</name>
    <dbReference type="NCBI Taxonomy" id="866807"/>
    <lineage>
        <taxon>Bacteria</taxon>
        <taxon>Pseudomonadati</taxon>
        <taxon>Bacteroidota</taxon>
        <taxon>Cytophagia</taxon>
        <taxon>Cytophagales</taxon>
        <taxon>Persicobacteraceae</taxon>
        <taxon>Aureibacter</taxon>
    </lineage>
</organism>
<dbReference type="AlphaFoldDB" id="A0AAE3XLN1"/>
<keyword evidence="6" id="KW-1185">Reference proteome</keyword>
<dbReference type="EC" id="1.5.1.34" evidence="5"/>
<protein>
    <submittedName>
        <fullName evidence="5">Nitroreductase/dihydropteridine reductase</fullName>
        <ecNumber evidence="5">1.-.-.-</ecNumber>
        <ecNumber evidence="5">1.5.1.34</ecNumber>
    </submittedName>
</protein>
<dbReference type="Proteomes" id="UP001185092">
    <property type="component" value="Unassembled WGS sequence"/>
</dbReference>
<keyword evidence="3 5" id="KW-0560">Oxidoreductase</keyword>
<comment type="caution">
    <text evidence="5">The sequence shown here is derived from an EMBL/GenBank/DDBJ whole genome shotgun (WGS) entry which is preliminary data.</text>
</comment>
<evidence type="ECO:0000313" key="5">
    <source>
        <dbReference type="EMBL" id="MDR6238717.1"/>
    </source>
</evidence>